<dbReference type="OrthoDB" id="5416609at2759"/>
<evidence type="ECO:0000313" key="3">
    <source>
        <dbReference type="Proteomes" id="UP000016922"/>
    </source>
</evidence>
<dbReference type="RefSeq" id="XP_008082530.1">
    <property type="nucleotide sequence ID" value="XM_008084339.1"/>
</dbReference>
<organism evidence="2 3">
    <name type="scientific">Glarea lozoyensis (strain ATCC 20868 / MF5171)</name>
    <dbReference type="NCBI Taxonomy" id="1116229"/>
    <lineage>
        <taxon>Eukaryota</taxon>
        <taxon>Fungi</taxon>
        <taxon>Dikarya</taxon>
        <taxon>Ascomycota</taxon>
        <taxon>Pezizomycotina</taxon>
        <taxon>Leotiomycetes</taxon>
        <taxon>Helotiales</taxon>
        <taxon>Helotiaceae</taxon>
        <taxon>Glarea</taxon>
    </lineage>
</organism>
<name>S3D1S3_GLAL2</name>
<keyword evidence="3" id="KW-1185">Reference proteome</keyword>
<sequence length="621" mass="71920">MSAYTYHPLRHEGSIRLLSCYGDTGHQYQLCEMHEISTRSYHALSYTWGPQTVKVPISINGFGFQVTPNLLDALMSFFSKNPQDLLWVDAICIDQSNLEERDQQVRRMMDIYGEAEMVIVHLGYSRTLRTDTLSRYSDQSHEHYIQATVKLIHYLFHLSKRTGEKTESNIAPKYRSSGLLNNVMHPSWDLLRRLYHDSWFERLWVIQELHVAKQTHVMWLSERIPWEFLDGAAKYILRPGHNPPLNRSVREYLPRIGARRLFQVALKGMDPENILSVLHSTQGTKCSDPRDRLYAILGTIDDVEDAEVDYAMSVQDIYKRWAVRRITRKKSLDILGACADSGRWNDLPSVPDLRRPWGQDKQLWEQNFRGDHSRWTESEFGKLMEQQRVNPGPHLRIVGGTSLLVFGVNVGRVTHLSSPADMVLDLTDTANAEKSLFFWITDWAHWISRKTTNLLCLNEAHLNLVSVILRTGEDFGLRNYYYKQLARLKKCFRNPPIPRIYPGKANICPETRASEEAEYFDNDPIAHENLEVLQEFERIFSPRVCGCQIFIMSNGPELGISASNCKVRVDDEVWLLHGMDNPVVLRQNDKGSRLITPCYVSVDWDIWGEKYRPALKQIVII</sequence>
<protein>
    <recommendedName>
        <fullName evidence="1">Heterokaryon incompatibility domain-containing protein</fullName>
    </recommendedName>
</protein>
<dbReference type="Pfam" id="PF06985">
    <property type="entry name" value="HET"/>
    <property type="match status" value="1"/>
</dbReference>
<evidence type="ECO:0000259" key="1">
    <source>
        <dbReference type="Pfam" id="PF06985"/>
    </source>
</evidence>
<dbReference type="HOGENOM" id="CLU_004184_7_2_1"/>
<proteinExistence type="predicted"/>
<accession>S3D1S3</accession>
<dbReference type="PANTHER" id="PTHR24148">
    <property type="entry name" value="ANKYRIN REPEAT DOMAIN-CONTAINING PROTEIN 39 HOMOLOG-RELATED"/>
    <property type="match status" value="1"/>
</dbReference>
<reference evidence="2 3" key="1">
    <citation type="journal article" date="2013" name="BMC Genomics">
        <title>Genomics-driven discovery of the pneumocandin biosynthetic gene cluster in the fungus Glarea lozoyensis.</title>
        <authorList>
            <person name="Chen L."/>
            <person name="Yue Q."/>
            <person name="Zhang X."/>
            <person name="Xiang M."/>
            <person name="Wang C."/>
            <person name="Li S."/>
            <person name="Che Y."/>
            <person name="Ortiz-Lopez F.J."/>
            <person name="Bills G.F."/>
            <person name="Liu X."/>
            <person name="An Z."/>
        </authorList>
    </citation>
    <scope>NUCLEOTIDE SEQUENCE [LARGE SCALE GENOMIC DNA]</scope>
    <source>
        <strain evidence="3">ATCC 20868 / MF5171</strain>
    </source>
</reference>
<feature type="domain" description="Heterokaryon incompatibility" evidence="1">
    <location>
        <begin position="41"/>
        <end position="208"/>
    </location>
</feature>
<dbReference type="KEGG" id="glz:GLAREA_04086"/>
<dbReference type="Proteomes" id="UP000016922">
    <property type="component" value="Unassembled WGS sequence"/>
</dbReference>
<dbReference type="EMBL" id="KE145363">
    <property type="protein sequence ID" value="EPE31119.1"/>
    <property type="molecule type" value="Genomic_DNA"/>
</dbReference>
<dbReference type="InterPro" id="IPR010730">
    <property type="entry name" value="HET"/>
</dbReference>
<dbReference type="GeneID" id="19463141"/>
<dbReference type="InterPro" id="IPR052895">
    <property type="entry name" value="HetReg/Transcr_Mod"/>
</dbReference>
<evidence type="ECO:0000313" key="2">
    <source>
        <dbReference type="EMBL" id="EPE31119.1"/>
    </source>
</evidence>
<gene>
    <name evidence="2" type="ORF">GLAREA_04086</name>
</gene>
<dbReference type="AlphaFoldDB" id="S3D1S3"/>
<dbReference type="PANTHER" id="PTHR24148:SF64">
    <property type="entry name" value="HETEROKARYON INCOMPATIBILITY DOMAIN-CONTAINING PROTEIN"/>
    <property type="match status" value="1"/>
</dbReference>